<protein>
    <recommendedName>
        <fullName evidence="6">Importin N-terminal domain-containing protein</fullName>
    </recommendedName>
</protein>
<evidence type="ECO:0000259" key="6">
    <source>
        <dbReference type="SMART" id="SM00913"/>
    </source>
</evidence>
<dbReference type="GO" id="GO:0005634">
    <property type="term" value="C:nucleus"/>
    <property type="evidence" value="ECO:0007669"/>
    <property type="project" value="UniProtKB-SubCell"/>
</dbReference>
<dbReference type="InterPro" id="IPR016024">
    <property type="entry name" value="ARM-type_fold"/>
</dbReference>
<dbReference type="Pfam" id="PF24138">
    <property type="entry name" value="TPR_TNPO3_IPO13_2nd"/>
    <property type="match status" value="1"/>
</dbReference>
<dbReference type="SMART" id="SM00913">
    <property type="entry name" value="IBN_N"/>
    <property type="match status" value="1"/>
</dbReference>
<dbReference type="PANTHER" id="PTHR12363">
    <property type="entry name" value="TRANSPORTIN 3 AND IMPORTIN 13"/>
    <property type="match status" value="1"/>
</dbReference>
<organism evidence="7">
    <name type="scientific">Chlamydomonas leiostraca</name>
    <dbReference type="NCBI Taxonomy" id="1034604"/>
    <lineage>
        <taxon>Eukaryota</taxon>
        <taxon>Viridiplantae</taxon>
        <taxon>Chlorophyta</taxon>
        <taxon>core chlorophytes</taxon>
        <taxon>Chlorophyceae</taxon>
        <taxon>CS clade</taxon>
        <taxon>Chlamydomonadales</taxon>
        <taxon>Chlamydomonadaceae</taxon>
        <taxon>Chlamydomonas</taxon>
    </lineage>
</organism>
<dbReference type="PANTHER" id="PTHR12363:SF33">
    <property type="entry name" value="IMPORTIN-13"/>
    <property type="match status" value="1"/>
</dbReference>
<keyword evidence="4" id="KW-0539">Nucleus</keyword>
<evidence type="ECO:0000313" key="7">
    <source>
        <dbReference type="EMBL" id="CAD8667984.1"/>
    </source>
</evidence>
<sequence length="1109" mass="115271">MASSQQLMAALHALYHNEDPAVKEQANKWLEGWQGTVEAWSVSDAVLHDPGSNMEAQYFCAQTLRTKVARDFEELPDSAVNSLRDSLMVLLLKYAKGAPPVRTQLCLALTALTVHVPADKWGDGGPVAWFASRLQGQAADAALPCLLELLTVLPQEVSSFRIAVRPERRRQHAQELRGTIGVAIDILTSCLQQAPGTASGVAERLRPAVLQAFGGWLALSDGAALGPDGSQLPSHPLVQAALQGLSQGDPDVFHAAVDAACELVWCTVDPETAAVQPAMMPLIQALVPAIMGLRPRFSVAARRAREEAGEGASLSGSPGPDMSGSQGAGASGADEFDDGEEQAKGMARLFAEVGEAYIHLIATAVQEVQAPVEAMLEVAGHPDHTIASMSFNFWHKLAKALSSGFSPRSMTRGMSLGSGGRPGGSMMDVTAAETPEGESAAAESMRRRQFFAPAFERLVALIRGSVRYPAHQHTWGKEAHAEFRKQRYEVADSLEDCASMLGFSRCLALAVEPLAEATQGGAGFDWRTAEAVLFCVRAIAPHSHSEPPGEPVQLAQLLAALPTLPRTEHLLQVCVCYTIGRYAGWIGTGLNAAASAGAIGGPGTPAAAVPALLPALFGVALANLESPVTAPAASAALLDLCGYCGSHLTPCLQQLMELYNTLQGAGAGGALSRPAGAPAPTSGITALVEEDVQQVMQAVCIAVCKCLPNEQVPAAATTMLTPVLNALGTAAQQLPAFAAAAGTAAAAASLYNAHPYVGPLLDRLGALFSHISHRQAVADMLTRAWPVMDMVFTRAGGDVRLLERACRALRLGAKSAGTAIGPLLPALLEVLAARFRATRHSAFLYILSELIKVFGSDEGHAPQLAAVLSSLLVDACSGLGSLALVTANPELVDDTYLLATRAAAYAPHLLLWQALGQGGGPPASPLPTLLDTALVGVLVQHREACCSVLNFLIRLLAPDLRGKVAGADGAVQAALGPRAAMLVRLLLAGVVGVLPHSRLGDVAALLSSILRATAPPPGSAAGLGNSAGLGWLAAAVGLLPDTVVPQADKESLLGAAASECTRESGDGARARAWEGAIDDFADVCRRNPRVRTAAQQALLPPELAAAVVM</sequence>
<gene>
    <name evidence="7" type="ORF">CLEI1391_LOCUS2823</name>
</gene>
<dbReference type="InterPro" id="IPR058537">
    <property type="entry name" value="TPR_TNPO3_IPO13_4th"/>
</dbReference>
<dbReference type="InterPro" id="IPR011989">
    <property type="entry name" value="ARM-like"/>
</dbReference>
<dbReference type="InterPro" id="IPR057941">
    <property type="entry name" value="TPR_TNPO3_IPO13_2nd"/>
</dbReference>
<accession>A0A7S0WIF6</accession>
<name>A0A7S0WIF6_9CHLO</name>
<evidence type="ECO:0000256" key="1">
    <source>
        <dbReference type="ARBA" id="ARBA00004123"/>
    </source>
</evidence>
<dbReference type="Pfam" id="PF03810">
    <property type="entry name" value="IBN_N"/>
    <property type="match status" value="1"/>
</dbReference>
<comment type="subcellular location">
    <subcellularLocation>
        <location evidence="1">Nucleus</location>
    </subcellularLocation>
</comment>
<evidence type="ECO:0000256" key="5">
    <source>
        <dbReference type="SAM" id="MobiDB-lite"/>
    </source>
</evidence>
<proteinExistence type="inferred from homology"/>
<evidence type="ECO:0000256" key="2">
    <source>
        <dbReference type="ARBA" id="ARBA00007991"/>
    </source>
</evidence>
<dbReference type="EMBL" id="HBFB01005094">
    <property type="protein sequence ID" value="CAD8667984.1"/>
    <property type="molecule type" value="Transcribed_RNA"/>
</dbReference>
<dbReference type="AlphaFoldDB" id="A0A7S0WIF6"/>
<dbReference type="GO" id="GO:0031267">
    <property type="term" value="F:small GTPase binding"/>
    <property type="evidence" value="ECO:0007669"/>
    <property type="project" value="InterPro"/>
</dbReference>
<keyword evidence="3" id="KW-0813">Transport</keyword>
<dbReference type="GO" id="GO:0006606">
    <property type="term" value="P:protein import into nucleus"/>
    <property type="evidence" value="ECO:0007669"/>
    <property type="project" value="TreeGrafter"/>
</dbReference>
<comment type="similarity">
    <text evidence="2">Belongs to the importin beta family.</text>
</comment>
<dbReference type="InterPro" id="IPR013598">
    <property type="entry name" value="Exportin-1/Importin-b-like"/>
</dbReference>
<evidence type="ECO:0000256" key="3">
    <source>
        <dbReference type="ARBA" id="ARBA00022448"/>
    </source>
</evidence>
<dbReference type="Gene3D" id="1.25.10.10">
    <property type="entry name" value="Leucine-rich Repeat Variant"/>
    <property type="match status" value="1"/>
</dbReference>
<dbReference type="GO" id="GO:0005737">
    <property type="term" value="C:cytoplasm"/>
    <property type="evidence" value="ECO:0007669"/>
    <property type="project" value="TreeGrafter"/>
</dbReference>
<dbReference type="InterPro" id="IPR051345">
    <property type="entry name" value="Importin_beta-like_NTR"/>
</dbReference>
<feature type="domain" description="Importin N-terminal" evidence="6">
    <location>
        <begin position="26"/>
        <end position="93"/>
    </location>
</feature>
<dbReference type="Pfam" id="PF24139">
    <property type="entry name" value="TPR_TNPO3_IPO13_4th"/>
    <property type="match status" value="1"/>
</dbReference>
<reference evidence="7" key="1">
    <citation type="submission" date="2021-01" db="EMBL/GenBank/DDBJ databases">
        <authorList>
            <person name="Corre E."/>
            <person name="Pelletier E."/>
            <person name="Niang G."/>
            <person name="Scheremetjew M."/>
            <person name="Finn R."/>
            <person name="Kale V."/>
            <person name="Holt S."/>
            <person name="Cochrane G."/>
            <person name="Meng A."/>
            <person name="Brown T."/>
            <person name="Cohen L."/>
        </authorList>
    </citation>
    <scope>NUCLEOTIDE SEQUENCE</scope>
    <source>
        <strain evidence="7">SAG 11-49</strain>
    </source>
</reference>
<feature type="region of interest" description="Disordered" evidence="5">
    <location>
        <begin position="308"/>
        <end position="341"/>
    </location>
</feature>
<evidence type="ECO:0000256" key="4">
    <source>
        <dbReference type="ARBA" id="ARBA00023242"/>
    </source>
</evidence>
<dbReference type="SUPFAM" id="SSF48371">
    <property type="entry name" value="ARM repeat"/>
    <property type="match status" value="1"/>
</dbReference>
<dbReference type="InterPro" id="IPR001494">
    <property type="entry name" value="Importin-beta_N"/>
</dbReference>
<dbReference type="Pfam" id="PF08389">
    <property type="entry name" value="Xpo1"/>
    <property type="match status" value="1"/>
</dbReference>